<sequence>MISHNALPHEWSVYPLRRLLTKENRTPSTGSGVVTAYRDGAVTLRSLRREAGYTFSDKEQGYQGVKVGDLVFHALDGFAGAVGVSDSNGKCSPVYHVCSMVGNNDARFISYTLRAMAFTGFLELQAGTVRQRSVDFRSWETFARLPIPTPPPEEQRRIADFLDAETPRIDRLSGALQSSLNLLKERVSGIVDAELMKSADEIIPLKYWATFVDTEHKTAPHVPGGGYWIAGTSSVRGGNITRQALYETDAASYFEWTRRRRPRPGDVLLSREAPVGEVGLYRDTDPQIAIGQRMVLVTPDSRHLDPEYLMWSLLSNRVREFYDLKTQGSLHPHLNMSDIGGIPIKRCNLSRQRAAAQHIGASVALNRSLQYSRGKMHDLLAERRQALITAAVTGQFDVTTASGRNVTEGVTA</sequence>
<reference evidence="3 4" key="1">
    <citation type="submission" date="2022-10" db="EMBL/GenBank/DDBJ databases">
        <title>The complete genomes of actinobacterial strains from the NBC collection.</title>
        <authorList>
            <person name="Joergensen T.S."/>
            <person name="Alvarez Arevalo M."/>
            <person name="Sterndorff E.B."/>
            <person name="Faurdal D."/>
            <person name="Vuksanovic O."/>
            <person name="Mourched A.-S."/>
            <person name="Charusanti P."/>
            <person name="Shaw S."/>
            <person name="Blin K."/>
            <person name="Weber T."/>
        </authorList>
    </citation>
    <scope>NUCLEOTIDE SEQUENCE [LARGE SCALE GENOMIC DNA]</scope>
    <source>
        <strain evidence="3 4">NBC 01753</strain>
    </source>
</reference>
<proteinExistence type="predicted"/>
<accession>A0ABZ1GWD3</accession>
<evidence type="ECO:0000256" key="2">
    <source>
        <dbReference type="ARBA" id="ARBA00023125"/>
    </source>
</evidence>
<dbReference type="EMBL" id="CP109134">
    <property type="protein sequence ID" value="WSD10220.1"/>
    <property type="molecule type" value="Genomic_DNA"/>
</dbReference>
<dbReference type="SUPFAM" id="SSF116734">
    <property type="entry name" value="DNA methylase specificity domain"/>
    <property type="match status" value="2"/>
</dbReference>
<dbReference type="CDD" id="cd16961">
    <property type="entry name" value="RMtype1_S_TRD-CR_like"/>
    <property type="match status" value="1"/>
</dbReference>
<dbReference type="InterPro" id="IPR051212">
    <property type="entry name" value="Type-I_RE_S_subunit"/>
</dbReference>
<dbReference type="RefSeq" id="WP_326755945.1">
    <property type="nucleotide sequence ID" value="NZ_CP109134.1"/>
</dbReference>
<evidence type="ECO:0000313" key="4">
    <source>
        <dbReference type="Proteomes" id="UP001335325"/>
    </source>
</evidence>
<dbReference type="PANTHER" id="PTHR43140:SF1">
    <property type="entry name" value="TYPE I RESTRICTION ENZYME ECOKI SPECIFICITY SUBUNIT"/>
    <property type="match status" value="1"/>
</dbReference>
<dbReference type="GeneID" id="91547668"/>
<keyword evidence="4" id="KW-1185">Reference proteome</keyword>
<evidence type="ECO:0000313" key="3">
    <source>
        <dbReference type="EMBL" id="WSD10220.1"/>
    </source>
</evidence>
<dbReference type="PANTHER" id="PTHR43140">
    <property type="entry name" value="TYPE-1 RESTRICTION ENZYME ECOKI SPECIFICITY PROTEIN"/>
    <property type="match status" value="1"/>
</dbReference>
<name>A0ABZ1GWD3_9ACTN</name>
<keyword evidence="1" id="KW-0680">Restriction system</keyword>
<organism evidence="3 4">
    <name type="scientific">Streptomyces hirsutus</name>
    <dbReference type="NCBI Taxonomy" id="35620"/>
    <lineage>
        <taxon>Bacteria</taxon>
        <taxon>Bacillati</taxon>
        <taxon>Actinomycetota</taxon>
        <taxon>Actinomycetes</taxon>
        <taxon>Kitasatosporales</taxon>
        <taxon>Streptomycetaceae</taxon>
        <taxon>Streptomyces</taxon>
    </lineage>
</organism>
<dbReference type="Proteomes" id="UP001335325">
    <property type="component" value="Chromosome"/>
</dbReference>
<gene>
    <name evidence="3" type="ORF">OIE73_33860</name>
</gene>
<dbReference type="InterPro" id="IPR044946">
    <property type="entry name" value="Restrct_endonuc_typeI_TRD_sf"/>
</dbReference>
<dbReference type="Gene3D" id="3.90.220.20">
    <property type="entry name" value="DNA methylase specificity domains"/>
    <property type="match status" value="2"/>
</dbReference>
<evidence type="ECO:0008006" key="5">
    <source>
        <dbReference type="Google" id="ProtNLM"/>
    </source>
</evidence>
<evidence type="ECO:0000256" key="1">
    <source>
        <dbReference type="ARBA" id="ARBA00022747"/>
    </source>
</evidence>
<protein>
    <recommendedName>
        <fullName evidence="5">Type I restriction modification DNA specificity domain-containing protein</fullName>
    </recommendedName>
</protein>
<keyword evidence="2" id="KW-0238">DNA-binding</keyword>